<evidence type="ECO:0000313" key="3">
    <source>
        <dbReference type="EMBL" id="KAG2226848.1"/>
    </source>
</evidence>
<feature type="region of interest" description="Disordered" evidence="1">
    <location>
        <begin position="875"/>
        <end position="909"/>
    </location>
</feature>
<feature type="region of interest" description="Disordered" evidence="1">
    <location>
        <begin position="44"/>
        <end position="82"/>
    </location>
</feature>
<feature type="region of interest" description="Disordered" evidence="1">
    <location>
        <begin position="176"/>
        <end position="208"/>
    </location>
</feature>
<reference evidence="3 4" key="1">
    <citation type="submission" date="2020-12" db="EMBL/GenBank/DDBJ databases">
        <title>Metabolic potential, ecology and presence of endohyphal bacteria is reflected in genomic diversity of Mucoromycotina.</title>
        <authorList>
            <person name="Muszewska A."/>
            <person name="Okrasinska A."/>
            <person name="Steczkiewicz K."/>
            <person name="Drgas O."/>
            <person name="Orlowska M."/>
            <person name="Perlinska-Lenart U."/>
            <person name="Aleksandrzak-Piekarczyk T."/>
            <person name="Szatraj K."/>
            <person name="Zielenkiewicz U."/>
            <person name="Pilsyk S."/>
            <person name="Malc E."/>
            <person name="Mieczkowski P."/>
            <person name="Kruszewska J.S."/>
            <person name="Biernat P."/>
            <person name="Pawlowska J."/>
        </authorList>
    </citation>
    <scope>NUCLEOTIDE SEQUENCE [LARGE SCALE GENOMIC DNA]</scope>
    <source>
        <strain evidence="3 4">CBS 142.35</strain>
    </source>
</reference>
<feature type="compositionally biased region" description="Polar residues" evidence="1">
    <location>
        <begin position="44"/>
        <end position="57"/>
    </location>
</feature>
<organism evidence="3 4">
    <name type="scientific">Circinella minor</name>
    <dbReference type="NCBI Taxonomy" id="1195481"/>
    <lineage>
        <taxon>Eukaryota</taxon>
        <taxon>Fungi</taxon>
        <taxon>Fungi incertae sedis</taxon>
        <taxon>Mucoromycota</taxon>
        <taxon>Mucoromycotina</taxon>
        <taxon>Mucoromycetes</taxon>
        <taxon>Mucorales</taxon>
        <taxon>Lichtheimiaceae</taxon>
        <taxon>Circinella</taxon>
    </lineage>
</organism>
<sequence length="939" mass="107291">MLRIPTNDQELEKEPSNNNNMIQPITKFQNSSLITISNENNSILNSPRPQSTMSYLSKNVPPSTSSHHPWPPQRMSQSSGHFNVDLPRSHAETGLHKLAQSQDYQSMHSSTIDHQSLMDALNSDSDQEQRQSYHGRRKRGIIGEQQEQRGLECSQYSITTTDDDDSFDRDSIELAVSSGNSDNEGGHRNNSNSNNNNNDDDDDDDDLMVENVGSETLMELLEAQKDLEQQMRAIEQQENDNEEHQENNNDDKQDKEEKEEGLEEKGEFEMPTFIRVLYMGSASEKDKRIFLKKISQAFATLFYYDTPSWLRNPKMFKERKHHLLLMSLVPPDIDEKEEQENLIETCEDNGLSIIEADFTWSTTVAMETDHYLSSMIEEYIWLQCESARQDLTSLKKKSSIHNSYHRENINNDKFDGFVYPDKAPNGIDLCVYFYNGSDNDKKKNRIEEDLIILWRLKKLGIPIMPILSGEANFTTPTTSLSSSSSRTSKSRSQYHYQFHNYHQSSSRSLSTSTASTTATATTSTTSSPLITHTTFSSRPTMDEQRTQFADLLSRYKIRCVDLSLAKLDVGQPPSFQKRRRSSCYYSPTSTNDTIAHGLEERLGKDWAASSMTSPAPYQILTIDQFAALDRQIVFSILKQSRQKAIKREKVIYAIQKEEEQEQQRQSTIMTMKNYNNYHRNMSYMTTADSSSSWVVTSVGNILMNPTGRLFQHLQIRFCASLFIILIIMGTIWIRFDFPSSSSPQKTDIIKNHGDKPWNLTAVIGMTTSQGDDGILKQSLSFIVELGDNIKNEKGEENVQQHLSLLTSSSSKNDNTNRYECKVALPSYLSQAPISPLAKLDIQFPYPVNFTQLDFECPLISLSEWQVSLENESKRSYSTVTTDEPMKASSSSSNDIINGDEQQQKRSRQKTQGGYWEHIFHTTNYLLHHQTKILNLVFNS</sequence>
<keyword evidence="2" id="KW-0472">Membrane</keyword>
<dbReference type="EMBL" id="JAEPRB010000013">
    <property type="protein sequence ID" value="KAG2226848.1"/>
    <property type="molecule type" value="Genomic_DNA"/>
</dbReference>
<feature type="region of interest" description="Disordered" evidence="1">
    <location>
        <begin position="237"/>
        <end position="265"/>
    </location>
</feature>
<feature type="compositionally biased region" description="Basic and acidic residues" evidence="1">
    <location>
        <begin position="242"/>
        <end position="265"/>
    </location>
</feature>
<keyword evidence="2" id="KW-1133">Transmembrane helix</keyword>
<comment type="caution">
    <text evidence="3">The sequence shown here is derived from an EMBL/GenBank/DDBJ whole genome shotgun (WGS) entry which is preliminary data.</text>
</comment>
<protein>
    <submittedName>
        <fullName evidence="3">Uncharacterized protein</fullName>
    </submittedName>
</protein>
<dbReference type="Proteomes" id="UP000646827">
    <property type="component" value="Unassembled WGS sequence"/>
</dbReference>
<accession>A0A8H7SE67</accession>
<gene>
    <name evidence="3" type="ORF">INT45_005813</name>
</gene>
<evidence type="ECO:0000256" key="1">
    <source>
        <dbReference type="SAM" id="MobiDB-lite"/>
    </source>
</evidence>
<evidence type="ECO:0000256" key="2">
    <source>
        <dbReference type="SAM" id="Phobius"/>
    </source>
</evidence>
<evidence type="ECO:0000313" key="4">
    <source>
        <dbReference type="Proteomes" id="UP000646827"/>
    </source>
</evidence>
<feature type="region of interest" description="Disordered" evidence="1">
    <location>
        <begin position="507"/>
        <end position="538"/>
    </location>
</feature>
<feature type="compositionally biased region" description="Acidic residues" evidence="1">
    <location>
        <begin position="198"/>
        <end position="208"/>
    </location>
</feature>
<feature type="compositionally biased region" description="Low complexity" evidence="1">
    <location>
        <begin position="507"/>
        <end position="534"/>
    </location>
</feature>
<proteinExistence type="predicted"/>
<feature type="region of interest" description="Disordered" evidence="1">
    <location>
        <begin position="1"/>
        <end position="23"/>
    </location>
</feature>
<name>A0A8H7SE67_9FUNG</name>
<dbReference type="AlphaFoldDB" id="A0A8H7SE67"/>
<dbReference type="OrthoDB" id="2258835at2759"/>
<feature type="region of interest" description="Disordered" evidence="1">
    <location>
        <begin position="121"/>
        <end position="150"/>
    </location>
</feature>
<feature type="transmembrane region" description="Helical" evidence="2">
    <location>
        <begin position="713"/>
        <end position="735"/>
    </location>
</feature>
<keyword evidence="2" id="KW-0812">Transmembrane</keyword>
<keyword evidence="4" id="KW-1185">Reference proteome</keyword>